<dbReference type="Proteomes" id="UP000183685">
    <property type="component" value="Unassembled WGS sequence"/>
</dbReference>
<reference evidence="1 2" key="1">
    <citation type="submission" date="2016-10" db="EMBL/GenBank/DDBJ databases">
        <authorList>
            <person name="de Groot N.N."/>
        </authorList>
    </citation>
    <scope>NUCLEOTIDE SEQUENCE [LARGE SCALE GENOMIC DNA]</scope>
    <source>
        <strain evidence="1 2">CGMCC 1.9109</strain>
    </source>
</reference>
<name>A0A1G6XTC6_9PROT</name>
<sequence>MDHRLLHVFVGVALACIAGAASDVRAADKRCECNFRDQSWQGYGTAAACSVWMYKDKTVCEVEFGGFSADRQMLADLLELDWKAYENRRFEIFSYYYHQFTNRNRKGLSDPNFLQAAIPVFMRGAYLRKHEHSLSAGSLKALDGAIAAFFEEHAHRVSDVFLGMAPAFEASVSDAGFTVDPGVVTVTFEGTSITTIFIPWELEDHAS</sequence>
<dbReference type="EMBL" id="FNAK01000003">
    <property type="protein sequence ID" value="SDD81390.1"/>
    <property type="molecule type" value="Genomic_DNA"/>
</dbReference>
<dbReference type="AlphaFoldDB" id="A0A1G6XTC6"/>
<protein>
    <submittedName>
        <fullName evidence="1">Uncharacterized protein</fullName>
    </submittedName>
</protein>
<dbReference type="RefSeq" id="WP_068301780.1">
    <property type="nucleotide sequence ID" value="NZ_FNAK01000003.1"/>
</dbReference>
<dbReference type="PROSITE" id="PS51257">
    <property type="entry name" value="PROKAR_LIPOPROTEIN"/>
    <property type="match status" value="1"/>
</dbReference>
<keyword evidence="2" id="KW-1185">Reference proteome</keyword>
<gene>
    <name evidence="1" type="ORF">SAMN04488071_1356</name>
</gene>
<dbReference type="STRING" id="637679.GCA_001550055_01037"/>
<organism evidence="1 2">
    <name type="scientific">Kordiimonas lacus</name>
    <dbReference type="NCBI Taxonomy" id="637679"/>
    <lineage>
        <taxon>Bacteria</taxon>
        <taxon>Pseudomonadati</taxon>
        <taxon>Pseudomonadota</taxon>
        <taxon>Alphaproteobacteria</taxon>
        <taxon>Kordiimonadales</taxon>
        <taxon>Kordiimonadaceae</taxon>
        <taxon>Kordiimonas</taxon>
    </lineage>
</organism>
<evidence type="ECO:0000313" key="2">
    <source>
        <dbReference type="Proteomes" id="UP000183685"/>
    </source>
</evidence>
<evidence type="ECO:0000313" key="1">
    <source>
        <dbReference type="EMBL" id="SDD81390.1"/>
    </source>
</evidence>
<accession>A0A1G6XTC6</accession>
<proteinExistence type="predicted"/>